<evidence type="ECO:0000313" key="5">
    <source>
        <dbReference type="EMBL" id="WZJ23528.1"/>
    </source>
</evidence>
<dbReference type="Pfam" id="PF00216">
    <property type="entry name" value="Bac_DNA_binding"/>
    <property type="match status" value="1"/>
</dbReference>
<dbReference type="PANTHER" id="PTHR33175:SF3">
    <property type="entry name" value="DNA-BINDING PROTEIN HU-BETA"/>
    <property type="match status" value="1"/>
</dbReference>
<organism evidence="5 6">
    <name type="scientific">Azonexus hydrophilus</name>
    <dbReference type="NCBI Taxonomy" id="418702"/>
    <lineage>
        <taxon>Bacteria</taxon>
        <taxon>Pseudomonadati</taxon>
        <taxon>Pseudomonadota</taxon>
        <taxon>Betaproteobacteria</taxon>
        <taxon>Rhodocyclales</taxon>
        <taxon>Azonexaceae</taxon>
        <taxon>Azonexus</taxon>
    </lineage>
</organism>
<dbReference type="EMBL" id="CP151407">
    <property type="protein sequence ID" value="WZJ23528.1"/>
    <property type="molecule type" value="Genomic_DNA"/>
</dbReference>
<accession>A0ABZ2XLQ6</accession>
<reference evidence="5 6" key="1">
    <citation type="submission" date="2024-04" db="EMBL/GenBank/DDBJ databases">
        <title>Dissimilatory iodate-reducing microorganisms contribute to the enrichment of iodine in groundwater.</title>
        <authorList>
            <person name="Jiang Z."/>
        </authorList>
    </citation>
    <scope>NUCLEOTIDE SEQUENCE [LARGE SCALE GENOMIC DNA]</scope>
    <source>
        <strain evidence="5 6">NCP973</strain>
        <plasmid evidence="5 6">unnamed1</plasmid>
    </source>
</reference>
<geneLocation type="plasmid" evidence="5 6">
    <name>unnamed1</name>
</geneLocation>
<name>A0ABZ2XLQ6_9RHOO</name>
<dbReference type="PANTHER" id="PTHR33175">
    <property type="entry name" value="DNA-BINDING PROTEIN HU"/>
    <property type="match status" value="1"/>
</dbReference>
<gene>
    <name evidence="5" type="ORF">AADV58_17380</name>
</gene>
<dbReference type="Gene3D" id="4.10.520.10">
    <property type="entry name" value="IHF-like DNA-binding proteins"/>
    <property type="match status" value="1"/>
</dbReference>
<evidence type="ECO:0000256" key="2">
    <source>
        <dbReference type="ARBA" id="ARBA00023067"/>
    </source>
</evidence>
<keyword evidence="6" id="KW-1185">Reference proteome</keyword>
<dbReference type="SUPFAM" id="SSF47729">
    <property type="entry name" value="IHF-like DNA-binding proteins"/>
    <property type="match status" value="1"/>
</dbReference>
<dbReference type="Proteomes" id="UP001479520">
    <property type="component" value="Plasmid unnamed1"/>
</dbReference>
<evidence type="ECO:0000256" key="3">
    <source>
        <dbReference type="ARBA" id="ARBA00023125"/>
    </source>
</evidence>
<evidence type="ECO:0000256" key="1">
    <source>
        <dbReference type="ARBA" id="ARBA00010529"/>
    </source>
</evidence>
<proteinExistence type="inferred from homology"/>
<keyword evidence="3 5" id="KW-0238">DNA-binding</keyword>
<dbReference type="CDD" id="cd13831">
    <property type="entry name" value="HU"/>
    <property type="match status" value="1"/>
</dbReference>
<dbReference type="InterPro" id="IPR010992">
    <property type="entry name" value="IHF-like_DNA-bd_dom_sf"/>
</dbReference>
<sequence length="92" mass="9458">MNKQELIAAIAEKTEVSQAVAGRVVACVLDTIVDTVSAGGEVAITGFGSFGVAERAAKEGRNPATGDKIKIPATKAPRFKAGKVFKDKVKGA</sequence>
<dbReference type="SMART" id="SM00411">
    <property type="entry name" value="BHL"/>
    <property type="match status" value="1"/>
</dbReference>
<dbReference type="RefSeq" id="WP_341744840.1">
    <property type="nucleotide sequence ID" value="NZ_CP151407.1"/>
</dbReference>
<dbReference type="GO" id="GO:0003677">
    <property type="term" value="F:DNA binding"/>
    <property type="evidence" value="ECO:0007669"/>
    <property type="project" value="UniProtKB-KW"/>
</dbReference>
<evidence type="ECO:0000256" key="4">
    <source>
        <dbReference type="RuleBase" id="RU003939"/>
    </source>
</evidence>
<evidence type="ECO:0000313" key="6">
    <source>
        <dbReference type="Proteomes" id="UP001479520"/>
    </source>
</evidence>
<keyword evidence="2" id="KW-0226">DNA condensation</keyword>
<protein>
    <submittedName>
        <fullName evidence="5">HU family DNA-binding protein</fullName>
    </submittedName>
</protein>
<dbReference type="PRINTS" id="PR01727">
    <property type="entry name" value="DNABINDINGHU"/>
</dbReference>
<dbReference type="InterPro" id="IPR000119">
    <property type="entry name" value="Hist_DNA-bd"/>
</dbReference>
<keyword evidence="5" id="KW-0614">Plasmid</keyword>
<comment type="similarity">
    <text evidence="1 4">Belongs to the bacterial histone-like protein family.</text>
</comment>